<dbReference type="GeneID" id="57372831"/>
<sequence>MPTVQIMSVIGSAVPAPLRKSGLLACWYLVRDGEAISGPLTSLSDAEKQLQHASTFKLHA</sequence>
<accession>A0A1V2JP10</accession>
<dbReference type="EMBL" id="MNPV01000002">
    <property type="protein sequence ID" value="ONH47089.1"/>
    <property type="molecule type" value="Genomic_DNA"/>
</dbReference>
<comment type="caution">
    <text evidence="1">The sequence shown here is derived from an EMBL/GenBank/DDBJ whole genome shotgun (WGS) entry which is preliminary data.</text>
</comment>
<proteinExistence type="predicted"/>
<protein>
    <recommendedName>
        <fullName evidence="3">Filamentous hemagglutinin</fullName>
    </recommendedName>
</protein>
<keyword evidence="2" id="KW-1185">Reference proteome</keyword>
<evidence type="ECO:0008006" key="3">
    <source>
        <dbReference type="Google" id="ProtNLM"/>
    </source>
</evidence>
<name>A0A1V2JP10_PSEAZ</name>
<dbReference type="OrthoDB" id="6903950at2"/>
<dbReference type="AlphaFoldDB" id="A0A1V2JP10"/>
<evidence type="ECO:0000313" key="2">
    <source>
        <dbReference type="Proteomes" id="UP000188559"/>
    </source>
</evidence>
<evidence type="ECO:0000313" key="1">
    <source>
        <dbReference type="EMBL" id="ONH47089.1"/>
    </source>
</evidence>
<dbReference type="RefSeq" id="WP_071495112.1">
    <property type="nucleotide sequence ID" value="NZ_LT629702.1"/>
</dbReference>
<reference evidence="1 2" key="1">
    <citation type="submission" date="2016-10" db="EMBL/GenBank/DDBJ databases">
        <title>Pseudomonas lactis sp. nov. and Pseudomonas paralactis sp. nov., isolated from bovine raw milk.</title>
        <authorList>
            <person name="Von Neubeck M."/>
            <person name="Huptas C."/>
            <person name="Glueck C."/>
            <person name="Krewinkel M."/>
            <person name="Stoeckel M."/>
            <person name="Stressler T."/>
            <person name="Fischer L."/>
            <person name="Hinrichs J."/>
            <person name="Scherer S."/>
            <person name="Wenning M."/>
        </authorList>
    </citation>
    <scope>NUCLEOTIDE SEQUENCE [LARGE SCALE GENOMIC DNA]</scope>
    <source>
        <strain evidence="1 2">DSM 18862</strain>
    </source>
</reference>
<dbReference type="Proteomes" id="UP000188559">
    <property type="component" value="Unassembled WGS sequence"/>
</dbReference>
<organism evidence="1 2">
    <name type="scientific">Pseudomonas azotoformans</name>
    <dbReference type="NCBI Taxonomy" id="47878"/>
    <lineage>
        <taxon>Bacteria</taxon>
        <taxon>Pseudomonadati</taxon>
        <taxon>Pseudomonadota</taxon>
        <taxon>Gammaproteobacteria</taxon>
        <taxon>Pseudomonadales</taxon>
        <taxon>Pseudomonadaceae</taxon>
        <taxon>Pseudomonas</taxon>
    </lineage>
</organism>
<gene>
    <name evidence="1" type="ORF">BLL37_09525</name>
</gene>